<reference evidence="3" key="1">
    <citation type="submission" date="2013-12" db="EMBL/GenBank/DDBJ databases">
        <authorList>
            <person name="Genoscope - CEA"/>
        </authorList>
    </citation>
    <scope>NUCLEOTIDE SEQUENCE</scope>
    <source>
        <strain evidence="3">CBS 1993</strain>
    </source>
</reference>
<dbReference type="GeneID" id="34518584"/>
<protein>
    <recommendedName>
        <fullName evidence="5">Protein MUM2</fullName>
    </recommendedName>
</protein>
<keyword evidence="1" id="KW-0175">Coiled coil</keyword>
<proteinExistence type="predicted"/>
<evidence type="ECO:0000256" key="2">
    <source>
        <dbReference type="SAM" id="MobiDB-lite"/>
    </source>
</evidence>
<evidence type="ECO:0008006" key="5">
    <source>
        <dbReference type="Google" id="ProtNLM"/>
    </source>
</evidence>
<evidence type="ECO:0000256" key="1">
    <source>
        <dbReference type="SAM" id="Coils"/>
    </source>
</evidence>
<evidence type="ECO:0000313" key="3">
    <source>
        <dbReference type="EMBL" id="CDK25184.1"/>
    </source>
</evidence>
<dbReference type="HOGENOM" id="CLU_1008698_0_0_1"/>
<feature type="compositionally biased region" description="Polar residues" evidence="2">
    <location>
        <begin position="1"/>
        <end position="25"/>
    </location>
</feature>
<sequence length="315" mass="34958">MLRSNSADTSASTYGSEFSGSNPVTAGQKMDFSTPMKSQGSPMAYHRKYDDYYASQSQGQIQSQAQSQGQAQTYGQAQQYHGTTNWPRSNARRGSSSAASATPLGPINTPFETMGLKFPNLRINDSGGSSGLLESREGKYQWGNTPTFATSDAYKREQYGKSYESSPVDEVTRYRMELKLKDSTIESLCTEIEVLRNIIQSSGADITGKAGKDDKQSQIQLLEEKARDAEMRLETVLTAIALNPNPGAATRTGRYDEQEMAHKIFTKMKILTEENDEMAKMLSFGRSKQKDIQIGLLKAENEELKERLQKLETTT</sequence>
<feature type="coiled-coil region" evidence="1">
    <location>
        <begin position="287"/>
        <end position="314"/>
    </location>
</feature>
<reference evidence="3" key="2">
    <citation type="submission" date="2014-02" db="EMBL/GenBank/DDBJ databases">
        <title>Complete DNA sequence of /Kuraishia capsulata/ illustrates novel genomic features among budding yeasts (/Saccharomycotina/).</title>
        <authorList>
            <person name="Morales L."/>
            <person name="Noel B."/>
            <person name="Porcel B."/>
            <person name="Marcet-Houben M."/>
            <person name="Hullo M-F."/>
            <person name="Sacerdot C."/>
            <person name="Tekaia F."/>
            <person name="Leh-Louis V."/>
            <person name="Despons L."/>
            <person name="Khanna V."/>
            <person name="Aury J-M."/>
            <person name="Barbe V."/>
            <person name="Couloux A."/>
            <person name="Labadie K."/>
            <person name="Pelletier E."/>
            <person name="Souciet J-L."/>
            <person name="Boekhout T."/>
            <person name="Gabaldon T."/>
            <person name="Wincker P."/>
            <person name="Dujon B."/>
        </authorList>
    </citation>
    <scope>NUCLEOTIDE SEQUENCE</scope>
    <source>
        <strain evidence="3">CBS 1993</strain>
    </source>
</reference>
<dbReference type="STRING" id="1382522.W6MGG2"/>
<dbReference type="OrthoDB" id="21221at2759"/>
<dbReference type="AlphaFoldDB" id="W6MGG2"/>
<feature type="coiled-coil region" evidence="1">
    <location>
        <begin position="212"/>
        <end position="239"/>
    </location>
</feature>
<dbReference type="Proteomes" id="UP000019384">
    <property type="component" value="Unassembled WGS sequence"/>
</dbReference>
<name>W6MGG2_9ASCO</name>
<accession>W6MGG2</accession>
<keyword evidence="4" id="KW-1185">Reference proteome</keyword>
<feature type="compositionally biased region" description="Low complexity" evidence="2">
    <location>
        <begin position="52"/>
        <end position="101"/>
    </location>
</feature>
<dbReference type="EMBL" id="HG793125">
    <property type="protein sequence ID" value="CDK25184.1"/>
    <property type="molecule type" value="Genomic_DNA"/>
</dbReference>
<evidence type="ECO:0000313" key="4">
    <source>
        <dbReference type="Proteomes" id="UP000019384"/>
    </source>
</evidence>
<dbReference type="RefSeq" id="XP_022457196.1">
    <property type="nucleotide sequence ID" value="XM_022605759.1"/>
</dbReference>
<feature type="region of interest" description="Disordered" evidence="2">
    <location>
        <begin position="1"/>
        <end position="110"/>
    </location>
</feature>
<organism evidence="3 4">
    <name type="scientific">Kuraishia capsulata CBS 1993</name>
    <dbReference type="NCBI Taxonomy" id="1382522"/>
    <lineage>
        <taxon>Eukaryota</taxon>
        <taxon>Fungi</taxon>
        <taxon>Dikarya</taxon>
        <taxon>Ascomycota</taxon>
        <taxon>Saccharomycotina</taxon>
        <taxon>Pichiomycetes</taxon>
        <taxon>Pichiales</taxon>
        <taxon>Pichiaceae</taxon>
        <taxon>Kuraishia</taxon>
    </lineage>
</organism>
<gene>
    <name evidence="3" type="ORF">KUCA_T00001151001</name>
</gene>